<evidence type="ECO:0000313" key="2">
    <source>
        <dbReference type="Proteomes" id="UP000537989"/>
    </source>
</evidence>
<dbReference type="EMBL" id="JAAMOD010000365">
    <property type="protein sequence ID" value="KAF5230083.1"/>
    <property type="molecule type" value="Genomic_DNA"/>
</dbReference>
<name>A0AAN5Z3Y8_FUSAU</name>
<accession>A0AAN5Z3Y8</accession>
<comment type="caution">
    <text evidence="1">The sequence shown here is derived from an EMBL/GenBank/DDBJ whole genome shotgun (WGS) entry which is preliminary data.</text>
</comment>
<gene>
    <name evidence="1" type="ORF">FAUST_10009</name>
</gene>
<proteinExistence type="predicted"/>
<sequence>MHEFIETHPRDSDDRCDGAYQSWDTYSGEVHKCLPQCLRLIADEYPKEFSDRVYACLPHWSGNHPARDFLDLQLECWAIPSRHQLKTAMNRLDIPDYVWKIPDVWSYRWRAKYDDDYEEPPEGHCSEGSEPTLGFKARVREKIIFSATAAAIRFLGLLPESQRARIRSMILHEDLPSVNNPSCHGDGLIPFLKENRCLRVERRLNVANAYSNTYGFGADEVASQVFHERTYSVDFQEISQPLSKYLLDTITVSNEDVPTGSLTLVLEADPYPDFCTEAFQQLIHRRIAWSRAFNECLESGLFKHLEDRQVEQLKRECAIDDGFKDAIAQLVNQTSSVFRCDFNPGVLESYQTTVDEMRVTSPADVWKCWEDRSHAWVGYPDVEVGRESFDQIYEIQTEDEYLRSRACESQE</sequence>
<reference evidence="1 2" key="1">
    <citation type="submission" date="2020-02" db="EMBL/GenBank/DDBJ databases">
        <title>Identification and distribution of gene clusters putatively required for synthesis of sphingolipid metabolism inhibitors in phylogenetically diverse species of the filamentous fungus Fusarium.</title>
        <authorList>
            <person name="Kim H.-S."/>
            <person name="Busman M."/>
            <person name="Brown D.W."/>
            <person name="Divon H."/>
            <person name="Uhlig S."/>
            <person name="Proctor R.H."/>
        </authorList>
    </citation>
    <scope>NUCLEOTIDE SEQUENCE [LARGE SCALE GENOMIC DNA]</scope>
    <source>
        <strain evidence="1 2">NRRL 2903</strain>
    </source>
</reference>
<keyword evidence="2" id="KW-1185">Reference proteome</keyword>
<dbReference type="AlphaFoldDB" id="A0AAN5Z3Y8"/>
<dbReference type="Proteomes" id="UP000537989">
    <property type="component" value="Unassembled WGS sequence"/>
</dbReference>
<organism evidence="1 2">
    <name type="scientific">Fusarium austroamericanum</name>
    <dbReference type="NCBI Taxonomy" id="282268"/>
    <lineage>
        <taxon>Eukaryota</taxon>
        <taxon>Fungi</taxon>
        <taxon>Dikarya</taxon>
        <taxon>Ascomycota</taxon>
        <taxon>Pezizomycotina</taxon>
        <taxon>Sordariomycetes</taxon>
        <taxon>Hypocreomycetidae</taxon>
        <taxon>Hypocreales</taxon>
        <taxon>Nectriaceae</taxon>
        <taxon>Fusarium</taxon>
    </lineage>
</organism>
<evidence type="ECO:0000313" key="1">
    <source>
        <dbReference type="EMBL" id="KAF5230083.1"/>
    </source>
</evidence>
<protein>
    <submittedName>
        <fullName evidence="1">Uncharacterized protein</fullName>
    </submittedName>
</protein>